<feature type="transmembrane region" description="Helical" evidence="8">
    <location>
        <begin position="148"/>
        <end position="169"/>
    </location>
</feature>
<dbReference type="OrthoDB" id="7426601at2"/>
<dbReference type="InterPro" id="IPR007227">
    <property type="entry name" value="Cell_shape_determining_MreD"/>
</dbReference>
<dbReference type="RefSeq" id="WP_008603534.1">
    <property type="nucleotide sequence ID" value="NZ_AMRV01000010.1"/>
</dbReference>
<feature type="transmembrane region" description="Helical" evidence="8">
    <location>
        <begin position="29"/>
        <end position="62"/>
    </location>
</feature>
<evidence type="ECO:0000256" key="7">
    <source>
        <dbReference type="ARBA" id="ARBA00023136"/>
    </source>
</evidence>
<evidence type="ECO:0000256" key="1">
    <source>
        <dbReference type="ARBA" id="ARBA00004651"/>
    </source>
</evidence>
<evidence type="ECO:0000256" key="8">
    <source>
        <dbReference type="SAM" id="Phobius"/>
    </source>
</evidence>
<proteinExistence type="inferred from homology"/>
<evidence type="ECO:0000256" key="5">
    <source>
        <dbReference type="ARBA" id="ARBA00022960"/>
    </source>
</evidence>
<reference evidence="9 10" key="1">
    <citation type="journal article" date="2013" name="Genome Announc.">
        <title>Draft Genome Sequence of Strain JLT2015T, Belonging to the Family Sphingomonadaceae of the Alphaproteobacteria.</title>
        <authorList>
            <person name="Tang K."/>
            <person name="Liu K."/>
            <person name="Li S."/>
            <person name="Jiao N."/>
        </authorList>
    </citation>
    <scope>NUCLEOTIDE SEQUENCE [LARGE SCALE GENOMIC DNA]</scope>
    <source>
        <strain evidence="9 10">JLT2015</strain>
    </source>
</reference>
<comment type="caution">
    <text evidence="9">The sequence shown here is derived from an EMBL/GenBank/DDBJ whole genome shotgun (WGS) entry which is preliminary data.</text>
</comment>
<dbReference type="GO" id="GO:0005886">
    <property type="term" value="C:plasma membrane"/>
    <property type="evidence" value="ECO:0007669"/>
    <property type="project" value="UniProtKB-SubCell"/>
</dbReference>
<sequence>MSSRPYRSLSTGEKVALFIGNMKRAIPFLATVFGFLLTTIPFFPPLAVIPNFGLLLLFLFALYRPTQLAAWSSVPLGFIADLFLNMPLGANALLMPLFMLAIYYVDTLTRRVHWFADWLMSVPFILGYQFVLWMLCRFGGPDAPLLPFLTQGAATIAAFPLIAFLFVSVQRRFVDRLTK</sequence>
<keyword evidence="6 8" id="KW-1133">Transmembrane helix</keyword>
<comment type="subcellular location">
    <subcellularLocation>
        <location evidence="1">Cell membrane</location>
        <topology evidence="1">Multi-pass membrane protein</topology>
    </subcellularLocation>
</comment>
<dbReference type="Pfam" id="PF04093">
    <property type="entry name" value="MreD"/>
    <property type="match status" value="1"/>
</dbReference>
<evidence type="ECO:0000256" key="3">
    <source>
        <dbReference type="ARBA" id="ARBA00022475"/>
    </source>
</evidence>
<evidence type="ECO:0000313" key="10">
    <source>
        <dbReference type="Proteomes" id="UP000011717"/>
    </source>
</evidence>
<gene>
    <name evidence="9" type="ORF">C725_2577</name>
</gene>
<feature type="transmembrane region" description="Helical" evidence="8">
    <location>
        <begin position="117"/>
        <end position="136"/>
    </location>
</feature>
<comment type="similarity">
    <text evidence="2">Belongs to the MreD family.</text>
</comment>
<dbReference type="AlphaFoldDB" id="M2T6E9"/>
<dbReference type="EMBL" id="AMRV01000010">
    <property type="protein sequence ID" value="EMD82089.1"/>
    <property type="molecule type" value="Genomic_DNA"/>
</dbReference>
<accession>M2T6E9</accession>
<name>M2T6E9_9SPHN</name>
<keyword evidence="4 8" id="KW-0812">Transmembrane</keyword>
<keyword evidence="5" id="KW-0133">Cell shape</keyword>
<keyword evidence="7 8" id="KW-0472">Membrane</keyword>
<evidence type="ECO:0000256" key="6">
    <source>
        <dbReference type="ARBA" id="ARBA00022989"/>
    </source>
</evidence>
<dbReference type="Proteomes" id="UP000011717">
    <property type="component" value="Unassembled WGS sequence"/>
</dbReference>
<feature type="transmembrane region" description="Helical" evidence="8">
    <location>
        <begin position="82"/>
        <end position="105"/>
    </location>
</feature>
<dbReference type="GO" id="GO:0008360">
    <property type="term" value="P:regulation of cell shape"/>
    <property type="evidence" value="ECO:0007669"/>
    <property type="project" value="UniProtKB-KW"/>
</dbReference>
<organism evidence="9 10">
    <name type="scientific">Pacificimonas flava</name>
    <dbReference type="NCBI Taxonomy" id="1234595"/>
    <lineage>
        <taxon>Bacteria</taxon>
        <taxon>Pseudomonadati</taxon>
        <taxon>Pseudomonadota</taxon>
        <taxon>Alphaproteobacteria</taxon>
        <taxon>Sphingomonadales</taxon>
        <taxon>Sphingosinicellaceae</taxon>
        <taxon>Pacificimonas</taxon>
    </lineage>
</organism>
<keyword evidence="10" id="KW-1185">Reference proteome</keyword>
<evidence type="ECO:0000313" key="9">
    <source>
        <dbReference type="EMBL" id="EMD82089.1"/>
    </source>
</evidence>
<keyword evidence="3" id="KW-1003">Cell membrane</keyword>
<evidence type="ECO:0000256" key="2">
    <source>
        <dbReference type="ARBA" id="ARBA00007776"/>
    </source>
</evidence>
<evidence type="ECO:0000256" key="4">
    <source>
        <dbReference type="ARBA" id="ARBA00022692"/>
    </source>
</evidence>
<protein>
    <submittedName>
        <fullName evidence="9">Uncharacterized protein</fullName>
    </submittedName>
</protein>